<dbReference type="Proteomes" id="UP001642360">
    <property type="component" value="Unassembled WGS sequence"/>
</dbReference>
<evidence type="ECO:0000256" key="1">
    <source>
        <dbReference type="SAM" id="MobiDB-lite"/>
    </source>
</evidence>
<name>A0ABC8TBL5_9AQUA</name>
<comment type="caution">
    <text evidence="2">The sequence shown here is derived from an EMBL/GenBank/DDBJ whole genome shotgun (WGS) entry which is preliminary data.</text>
</comment>
<sequence>MFSFNLAKKLLPAKMAWKSFTNTLHLKLNEGKISQAITKTRRQVVASLPIGDHPLLPRKLRALTHLFSTCRHHIHDHHHHHHQIQNSCDAIFVDDLFPHPPSWQASKANVMAASSGSGNMPSRGSGNGNMPSRGSGNMANAKAQEVAKPGVKVFDVEKASPSNRNSVETNTSDDHVAEEWEVTSLPQTRGIDGRAEEFISNFYRELKLERELERVQYMLDFEDMLARGA</sequence>
<evidence type="ECO:0000313" key="2">
    <source>
        <dbReference type="EMBL" id="CAK9166806.1"/>
    </source>
</evidence>
<organism evidence="2 3">
    <name type="scientific">Ilex paraguariensis</name>
    <name type="common">yerba mate</name>
    <dbReference type="NCBI Taxonomy" id="185542"/>
    <lineage>
        <taxon>Eukaryota</taxon>
        <taxon>Viridiplantae</taxon>
        <taxon>Streptophyta</taxon>
        <taxon>Embryophyta</taxon>
        <taxon>Tracheophyta</taxon>
        <taxon>Spermatophyta</taxon>
        <taxon>Magnoliopsida</taxon>
        <taxon>eudicotyledons</taxon>
        <taxon>Gunneridae</taxon>
        <taxon>Pentapetalae</taxon>
        <taxon>asterids</taxon>
        <taxon>campanulids</taxon>
        <taxon>Aquifoliales</taxon>
        <taxon>Aquifoliaceae</taxon>
        <taxon>Ilex</taxon>
    </lineage>
</organism>
<dbReference type="InterPro" id="IPR008480">
    <property type="entry name" value="DUF761_pln"/>
</dbReference>
<protein>
    <submittedName>
        <fullName evidence="2">Uncharacterized protein</fullName>
    </submittedName>
</protein>
<evidence type="ECO:0000313" key="3">
    <source>
        <dbReference type="Proteomes" id="UP001642360"/>
    </source>
</evidence>
<accession>A0ABC8TBL5</accession>
<proteinExistence type="predicted"/>
<gene>
    <name evidence="2" type="ORF">ILEXP_LOCUS36046</name>
</gene>
<keyword evidence="3" id="KW-1185">Reference proteome</keyword>
<feature type="region of interest" description="Disordered" evidence="1">
    <location>
        <begin position="112"/>
        <end position="132"/>
    </location>
</feature>
<dbReference type="AlphaFoldDB" id="A0ABC8TBL5"/>
<reference evidence="2 3" key="1">
    <citation type="submission" date="2024-02" db="EMBL/GenBank/DDBJ databases">
        <authorList>
            <person name="Vignale AGUSTIN F."/>
            <person name="Sosa J E."/>
            <person name="Modenutti C."/>
        </authorList>
    </citation>
    <scope>NUCLEOTIDE SEQUENCE [LARGE SCALE GENOMIC DNA]</scope>
</reference>
<dbReference type="Pfam" id="PF05553">
    <property type="entry name" value="DUF761"/>
    <property type="match status" value="1"/>
</dbReference>
<dbReference type="EMBL" id="CAUOFW020004691">
    <property type="protein sequence ID" value="CAK9166806.1"/>
    <property type="molecule type" value="Genomic_DNA"/>
</dbReference>